<sequence>MTEVEKSSLIPLIDRLAADQGLLTAAAEAALGPGSPARKLPEAEVERHIAVMLDAVGASLAGDVARAERSTAAAQHLAVDRVEQGISLPVLLNGVLAARKVVLQALITQGAESLPPDELLPLLPRFDEIVGRLQNSMVLAYRTAETQLGRTTRARQADALRHLLETGEGAWAAEAGLDPSREYRCLVVDVTVPSEARRLEAPLESPDGISVLIHGVLCAIRADLPTGYRSPVLMVHSPPVPLSELPPVYLLCREALTKHRQNGDQGPHALLDSAVEIALGKSRSLGTLLSRQLLAGLDRSDERHRDIVDTLLTYLAVGSRLAPTAELLHVHPNTVKSRLRRFHELSERAGNTTSPALRTGTLTHTIQLWWALCSWRAE</sequence>
<dbReference type="RefSeq" id="WP_345726923.1">
    <property type="nucleotide sequence ID" value="NZ_BAAAYN010000006.1"/>
</dbReference>
<dbReference type="EMBL" id="BAAAYN010000006">
    <property type="protein sequence ID" value="GAA3383924.1"/>
    <property type="molecule type" value="Genomic_DNA"/>
</dbReference>
<dbReference type="InterPro" id="IPR051448">
    <property type="entry name" value="CdaR-like_regulators"/>
</dbReference>
<dbReference type="InterPro" id="IPR042070">
    <property type="entry name" value="PucR_C-HTH_sf"/>
</dbReference>
<keyword evidence="4" id="KW-1185">Reference proteome</keyword>
<name>A0ABP6SRT8_9ACTN</name>
<gene>
    <name evidence="3" type="ORF">GCM10020369_11700</name>
</gene>
<dbReference type="Pfam" id="PF14361">
    <property type="entry name" value="RsbRD_N"/>
    <property type="match status" value="1"/>
</dbReference>
<dbReference type="InterPro" id="IPR025736">
    <property type="entry name" value="PucR_C-HTH_dom"/>
</dbReference>
<dbReference type="PANTHER" id="PTHR33744:SF1">
    <property type="entry name" value="DNA-BINDING TRANSCRIPTIONAL ACTIVATOR ADER"/>
    <property type="match status" value="1"/>
</dbReference>
<dbReference type="PANTHER" id="PTHR33744">
    <property type="entry name" value="CARBOHYDRATE DIACID REGULATOR"/>
    <property type="match status" value="1"/>
</dbReference>
<organism evidence="3 4">
    <name type="scientific">Cryptosporangium minutisporangium</name>
    <dbReference type="NCBI Taxonomy" id="113569"/>
    <lineage>
        <taxon>Bacteria</taxon>
        <taxon>Bacillati</taxon>
        <taxon>Actinomycetota</taxon>
        <taxon>Actinomycetes</taxon>
        <taxon>Cryptosporangiales</taxon>
        <taxon>Cryptosporangiaceae</taxon>
        <taxon>Cryptosporangium</taxon>
    </lineage>
</organism>
<accession>A0ABP6SRT8</accession>
<evidence type="ECO:0000259" key="2">
    <source>
        <dbReference type="Pfam" id="PF14361"/>
    </source>
</evidence>
<proteinExistence type="predicted"/>
<dbReference type="InterPro" id="IPR025751">
    <property type="entry name" value="RsbRD_N_dom"/>
</dbReference>
<evidence type="ECO:0000259" key="1">
    <source>
        <dbReference type="Pfam" id="PF13556"/>
    </source>
</evidence>
<dbReference type="Proteomes" id="UP001501676">
    <property type="component" value="Unassembled WGS sequence"/>
</dbReference>
<reference evidence="4" key="1">
    <citation type="journal article" date="2019" name="Int. J. Syst. Evol. Microbiol.">
        <title>The Global Catalogue of Microorganisms (GCM) 10K type strain sequencing project: providing services to taxonomists for standard genome sequencing and annotation.</title>
        <authorList>
            <consortium name="The Broad Institute Genomics Platform"/>
            <consortium name="The Broad Institute Genome Sequencing Center for Infectious Disease"/>
            <person name="Wu L."/>
            <person name="Ma J."/>
        </authorList>
    </citation>
    <scope>NUCLEOTIDE SEQUENCE [LARGE SCALE GENOMIC DNA]</scope>
    <source>
        <strain evidence="4">JCM 9458</strain>
    </source>
</reference>
<feature type="domain" description="RsbT co-antagonist protein RsbRD N-terminal" evidence="2">
    <location>
        <begin position="35"/>
        <end position="155"/>
    </location>
</feature>
<dbReference type="Pfam" id="PF13556">
    <property type="entry name" value="HTH_30"/>
    <property type="match status" value="1"/>
</dbReference>
<comment type="caution">
    <text evidence="3">The sequence shown here is derived from an EMBL/GenBank/DDBJ whole genome shotgun (WGS) entry which is preliminary data.</text>
</comment>
<evidence type="ECO:0000313" key="4">
    <source>
        <dbReference type="Proteomes" id="UP001501676"/>
    </source>
</evidence>
<evidence type="ECO:0000313" key="3">
    <source>
        <dbReference type="EMBL" id="GAA3383924.1"/>
    </source>
</evidence>
<protein>
    <submittedName>
        <fullName evidence="3">Helix-turn-helix domain-containing protein</fullName>
    </submittedName>
</protein>
<feature type="domain" description="PucR C-terminal helix-turn-helix" evidence="1">
    <location>
        <begin position="308"/>
        <end position="347"/>
    </location>
</feature>
<dbReference type="Gene3D" id="1.10.10.2840">
    <property type="entry name" value="PucR C-terminal helix-turn-helix domain"/>
    <property type="match status" value="1"/>
</dbReference>